<dbReference type="OrthoDB" id="5984008at2759"/>
<comment type="subcellular location">
    <subcellularLocation>
        <location evidence="1">Membrane</location>
        <topology evidence="1">Multi-pass membrane protein</topology>
    </subcellularLocation>
</comment>
<gene>
    <name evidence="15" type="ORF">G2W53_002654</name>
</gene>
<keyword evidence="3" id="KW-0813">Transport</keyword>
<dbReference type="GO" id="GO:0015276">
    <property type="term" value="F:ligand-gated monoatomic ion channel activity"/>
    <property type="evidence" value="ECO:0007669"/>
    <property type="project" value="InterPro"/>
</dbReference>
<evidence type="ECO:0000256" key="13">
    <source>
        <dbReference type="SAM" id="Phobius"/>
    </source>
</evidence>
<evidence type="ECO:0000259" key="14">
    <source>
        <dbReference type="SMART" id="SM00079"/>
    </source>
</evidence>
<feature type="transmembrane region" description="Helical" evidence="13">
    <location>
        <begin position="59"/>
        <end position="77"/>
    </location>
</feature>
<evidence type="ECO:0000256" key="2">
    <source>
        <dbReference type="ARBA" id="ARBA00008685"/>
    </source>
</evidence>
<evidence type="ECO:0000256" key="12">
    <source>
        <dbReference type="ARBA" id="ARBA00023303"/>
    </source>
</evidence>
<dbReference type="PANTHER" id="PTHR18966">
    <property type="entry name" value="IONOTROPIC GLUTAMATE RECEPTOR"/>
    <property type="match status" value="1"/>
</dbReference>
<organism evidence="15 16">
    <name type="scientific">Senna tora</name>
    <dbReference type="NCBI Taxonomy" id="362788"/>
    <lineage>
        <taxon>Eukaryota</taxon>
        <taxon>Viridiplantae</taxon>
        <taxon>Streptophyta</taxon>
        <taxon>Embryophyta</taxon>
        <taxon>Tracheophyta</taxon>
        <taxon>Spermatophyta</taxon>
        <taxon>Magnoliopsida</taxon>
        <taxon>eudicotyledons</taxon>
        <taxon>Gunneridae</taxon>
        <taxon>Pentapetalae</taxon>
        <taxon>rosids</taxon>
        <taxon>fabids</taxon>
        <taxon>Fabales</taxon>
        <taxon>Fabaceae</taxon>
        <taxon>Caesalpinioideae</taxon>
        <taxon>Cassia clade</taxon>
        <taxon>Senna</taxon>
    </lineage>
</organism>
<evidence type="ECO:0000256" key="8">
    <source>
        <dbReference type="ARBA" id="ARBA00023136"/>
    </source>
</evidence>
<proteinExistence type="inferred from homology"/>
<feature type="transmembrane region" description="Helical" evidence="13">
    <location>
        <begin position="89"/>
        <end position="107"/>
    </location>
</feature>
<evidence type="ECO:0000313" key="16">
    <source>
        <dbReference type="Proteomes" id="UP000634136"/>
    </source>
</evidence>
<feature type="domain" description="Ionotropic glutamate receptor C-terminal" evidence="14">
    <location>
        <begin position="1"/>
        <end position="276"/>
    </location>
</feature>
<keyword evidence="5" id="KW-0732">Signal</keyword>
<keyword evidence="8 13" id="KW-0472">Membrane</keyword>
<comment type="caution">
    <text evidence="15">The sequence shown here is derived from an EMBL/GenBank/DDBJ whole genome shotgun (WGS) entry which is preliminary data.</text>
</comment>
<reference evidence="15" key="1">
    <citation type="submission" date="2020-09" db="EMBL/GenBank/DDBJ databases">
        <title>Genome-Enabled Discovery of Anthraquinone Biosynthesis in Senna tora.</title>
        <authorList>
            <person name="Kang S.-H."/>
            <person name="Pandey R.P."/>
            <person name="Lee C.-M."/>
            <person name="Sim J.-S."/>
            <person name="Jeong J.-T."/>
            <person name="Choi B.-S."/>
            <person name="Jung M."/>
            <person name="Ginzburg D."/>
            <person name="Zhao K."/>
            <person name="Won S.Y."/>
            <person name="Oh T.-J."/>
            <person name="Yu Y."/>
            <person name="Kim N.-H."/>
            <person name="Lee O.R."/>
            <person name="Lee T.-H."/>
            <person name="Bashyal P."/>
            <person name="Kim T.-S."/>
            <person name="Lee W.-H."/>
            <person name="Kawkins C."/>
            <person name="Kim C.-K."/>
            <person name="Kim J.S."/>
            <person name="Ahn B.O."/>
            <person name="Rhee S.Y."/>
            <person name="Sohng J.K."/>
        </authorList>
    </citation>
    <scope>NUCLEOTIDE SEQUENCE</scope>
    <source>
        <tissue evidence="15">Leaf</tissue>
    </source>
</reference>
<dbReference type="Pfam" id="PF00060">
    <property type="entry name" value="Lig_chan"/>
    <property type="match status" value="1"/>
</dbReference>
<dbReference type="SUPFAM" id="SSF53850">
    <property type="entry name" value="Periplasmic binding protein-like II"/>
    <property type="match status" value="1"/>
</dbReference>
<evidence type="ECO:0000256" key="11">
    <source>
        <dbReference type="ARBA" id="ARBA00023286"/>
    </source>
</evidence>
<evidence type="ECO:0000256" key="7">
    <source>
        <dbReference type="ARBA" id="ARBA00023065"/>
    </source>
</evidence>
<keyword evidence="4 13" id="KW-0812">Transmembrane</keyword>
<evidence type="ECO:0000256" key="3">
    <source>
        <dbReference type="ARBA" id="ARBA00022448"/>
    </source>
</evidence>
<evidence type="ECO:0000313" key="15">
    <source>
        <dbReference type="EMBL" id="KAF7840356.1"/>
    </source>
</evidence>
<evidence type="ECO:0000256" key="4">
    <source>
        <dbReference type="ARBA" id="ARBA00022692"/>
    </source>
</evidence>
<evidence type="ECO:0000256" key="1">
    <source>
        <dbReference type="ARBA" id="ARBA00004141"/>
    </source>
</evidence>
<dbReference type="AlphaFoldDB" id="A0A835CEZ9"/>
<dbReference type="SMART" id="SM00079">
    <property type="entry name" value="PBPe"/>
    <property type="match status" value="1"/>
</dbReference>
<feature type="transmembrane region" description="Helical" evidence="13">
    <location>
        <begin position="119"/>
        <end position="137"/>
    </location>
</feature>
<dbReference type="Gene3D" id="1.10.287.70">
    <property type="match status" value="1"/>
</dbReference>
<name>A0A835CEZ9_9FABA</name>
<sequence>MNNGGKTYDAVVGDMTILSERLEYVDFTVPYAESGLSMIVPSKSQESAWMFLKPFTWQLWVITGVSLFYTMLVVWYLEKVPNPEFHGNFGSQISTALWFTFSSLFFAHREKMYSNLSRVVMVAWLFLVMILNSSYTASLSSMLTVQQLRPNVTSMEWLKRNNAKIGCDGDSFVRTYLEKVESFRPENIINVNSEYNYDDEFRNNSIAAAFLELPYEKVFINKYCKGYSGFTPTLRFGGLGFMFQKGSPVVKDVSKAILELSEKGELKNLEAKWLYSSNECSNNTGSKNTESLKLGSFWVLYAFSGITSTICVLFSIMPSLSLSNMSIWIRAIQLAKYIYSRKLNMESEARQDVPAIIMLPSPPTLEIQMENPPYR</sequence>
<comment type="similarity">
    <text evidence="2">Belongs to the glutamate-gated ion channel (TC 1.A.10.1) family.</text>
</comment>
<keyword evidence="11" id="KW-1071">Ligand-gated ion channel</keyword>
<protein>
    <submittedName>
        <fullName evidence="15">Glutamate receptor 2.7-like</fullName>
    </submittedName>
</protein>
<keyword evidence="10" id="KW-0325">Glycoprotein</keyword>
<keyword evidence="6 13" id="KW-1133">Transmembrane helix</keyword>
<keyword evidence="9 15" id="KW-0675">Receptor</keyword>
<dbReference type="GO" id="GO:0016020">
    <property type="term" value="C:membrane"/>
    <property type="evidence" value="ECO:0007669"/>
    <property type="project" value="UniProtKB-SubCell"/>
</dbReference>
<accession>A0A835CEZ9</accession>
<dbReference type="Proteomes" id="UP000634136">
    <property type="component" value="Unassembled WGS sequence"/>
</dbReference>
<evidence type="ECO:0000256" key="5">
    <source>
        <dbReference type="ARBA" id="ARBA00022729"/>
    </source>
</evidence>
<dbReference type="InterPro" id="IPR015683">
    <property type="entry name" value="Ionotropic_Glu_rcpt"/>
</dbReference>
<dbReference type="Gene3D" id="3.40.190.10">
    <property type="entry name" value="Periplasmic binding protein-like II"/>
    <property type="match status" value="2"/>
</dbReference>
<evidence type="ECO:0000256" key="9">
    <source>
        <dbReference type="ARBA" id="ARBA00023170"/>
    </source>
</evidence>
<dbReference type="FunFam" id="1.10.287.70:FF:000037">
    <property type="entry name" value="Glutamate receptor"/>
    <property type="match status" value="1"/>
</dbReference>
<dbReference type="InterPro" id="IPR001320">
    <property type="entry name" value="Iontro_rcpt_C"/>
</dbReference>
<dbReference type="EMBL" id="JAAIUW010000002">
    <property type="protein sequence ID" value="KAF7840356.1"/>
    <property type="molecule type" value="Genomic_DNA"/>
</dbReference>
<keyword evidence="7" id="KW-0406">Ion transport</keyword>
<keyword evidence="12" id="KW-0407">Ion channel</keyword>
<evidence type="ECO:0000256" key="10">
    <source>
        <dbReference type="ARBA" id="ARBA00023180"/>
    </source>
</evidence>
<keyword evidence="16" id="KW-1185">Reference proteome</keyword>
<evidence type="ECO:0000256" key="6">
    <source>
        <dbReference type="ARBA" id="ARBA00022989"/>
    </source>
</evidence>
<feature type="transmembrane region" description="Helical" evidence="13">
    <location>
        <begin position="298"/>
        <end position="320"/>
    </location>
</feature>